<evidence type="ECO:0000256" key="2">
    <source>
        <dbReference type="ARBA" id="ARBA00023027"/>
    </source>
</evidence>
<reference evidence="4 5" key="1">
    <citation type="submission" date="2019-10" db="EMBL/GenBank/DDBJ databases">
        <title>Draft Genome Assembly of Rhodococcus zopfii DSM44189.</title>
        <authorList>
            <person name="Sutton J.M."/>
            <person name="Akob D.M."/>
            <person name="Bushman T.J."/>
        </authorList>
    </citation>
    <scope>NUCLEOTIDE SEQUENCE [LARGE SCALE GENOMIC DNA]</scope>
    <source>
        <strain evidence="4 5">DSM 44189</strain>
    </source>
</reference>
<dbReference type="InterPro" id="IPR029753">
    <property type="entry name" value="D-isomer_DH_CS"/>
</dbReference>
<protein>
    <submittedName>
        <fullName evidence="4">Hydroxyacid dehydrogenase</fullName>
    </submittedName>
</protein>
<dbReference type="InterPro" id="IPR006140">
    <property type="entry name" value="D-isomer_DH_NAD-bd"/>
</dbReference>
<dbReference type="PANTHER" id="PTHR43333:SF1">
    <property type="entry name" value="D-ISOMER SPECIFIC 2-HYDROXYACID DEHYDROGENASE NAD-BINDING DOMAIN-CONTAINING PROTEIN"/>
    <property type="match status" value="1"/>
</dbReference>
<feature type="domain" description="D-isomer specific 2-hydroxyacid dehydrogenase NAD-binding" evidence="3">
    <location>
        <begin position="109"/>
        <end position="272"/>
    </location>
</feature>
<gene>
    <name evidence="4" type="ORF">F8M49_12175</name>
</gene>
<dbReference type="CDD" id="cd12159">
    <property type="entry name" value="2-Hacid_dh_2"/>
    <property type="match status" value="1"/>
</dbReference>
<dbReference type="Pfam" id="PF02826">
    <property type="entry name" value="2-Hacid_dh_C"/>
    <property type="match status" value="1"/>
</dbReference>
<dbReference type="InterPro" id="IPR036291">
    <property type="entry name" value="NAD(P)-bd_dom_sf"/>
</dbReference>
<accession>A0ABU3WPJ4</accession>
<evidence type="ECO:0000313" key="5">
    <source>
        <dbReference type="Proteomes" id="UP001275440"/>
    </source>
</evidence>
<dbReference type="RefSeq" id="WP_072810755.1">
    <property type="nucleotide sequence ID" value="NZ_JAWKJJ010000001.1"/>
</dbReference>
<keyword evidence="5" id="KW-1185">Reference proteome</keyword>
<keyword evidence="1" id="KW-0560">Oxidoreductase</keyword>
<dbReference type="PROSITE" id="PS00671">
    <property type="entry name" value="D_2_HYDROXYACID_DH_3"/>
    <property type="match status" value="1"/>
</dbReference>
<evidence type="ECO:0000313" key="4">
    <source>
        <dbReference type="EMBL" id="MDV2475922.1"/>
    </source>
</evidence>
<keyword evidence="2" id="KW-0520">NAD</keyword>
<comment type="caution">
    <text evidence="4">The sequence shown here is derived from an EMBL/GenBank/DDBJ whole genome shotgun (WGS) entry which is preliminary data.</text>
</comment>
<evidence type="ECO:0000256" key="1">
    <source>
        <dbReference type="ARBA" id="ARBA00023002"/>
    </source>
</evidence>
<organism evidence="4 5">
    <name type="scientific">Rhodococcus zopfii</name>
    <dbReference type="NCBI Taxonomy" id="43772"/>
    <lineage>
        <taxon>Bacteria</taxon>
        <taxon>Bacillati</taxon>
        <taxon>Actinomycetota</taxon>
        <taxon>Actinomycetes</taxon>
        <taxon>Mycobacteriales</taxon>
        <taxon>Nocardiaceae</taxon>
        <taxon>Rhodococcus</taxon>
    </lineage>
</organism>
<dbReference type="Gene3D" id="3.40.50.720">
    <property type="entry name" value="NAD(P)-binding Rossmann-like Domain"/>
    <property type="match status" value="2"/>
</dbReference>
<sequence length="311" mass="32110">MTFTRPPRIAVGPDPDELFDRAVVRGGGVPCRLDEQPDALVWTGGPAGFPELLPESVRWVQLPAAGVEEWFAAGTVKAHPQVTWTSAAGAYAATVAEHALALLLAGVRALPAHLAASSWTPTEFYPKLGTLRGAVVGIIGAGGIGRALIPMLAGIGAQSLAVTRAGRPVPGAAETLPVDRIDELWSAADHFVVAAPATAKTVRLVGARQFAAMKPTAWVINVARGSLVDTDALVDALSTGAIAGAGLDVTDPEPLPDGHPLWSLPNVIITPHDSNPPALRVPAFAEHVVENVTRFASGAELAAIIDSSAGY</sequence>
<evidence type="ECO:0000259" key="3">
    <source>
        <dbReference type="Pfam" id="PF02826"/>
    </source>
</evidence>
<dbReference type="EMBL" id="WBMO01000001">
    <property type="protein sequence ID" value="MDV2475922.1"/>
    <property type="molecule type" value="Genomic_DNA"/>
</dbReference>
<dbReference type="SUPFAM" id="SSF51735">
    <property type="entry name" value="NAD(P)-binding Rossmann-fold domains"/>
    <property type="match status" value="1"/>
</dbReference>
<dbReference type="Proteomes" id="UP001275440">
    <property type="component" value="Unassembled WGS sequence"/>
</dbReference>
<dbReference type="PANTHER" id="PTHR43333">
    <property type="entry name" value="2-HACID_DH_C DOMAIN-CONTAINING PROTEIN"/>
    <property type="match status" value="1"/>
</dbReference>
<proteinExistence type="predicted"/>
<name>A0ABU3WPJ4_9NOCA</name>